<dbReference type="GO" id="GO:0016740">
    <property type="term" value="F:transferase activity"/>
    <property type="evidence" value="ECO:0007669"/>
    <property type="project" value="UniProtKB-KW"/>
</dbReference>
<comment type="caution">
    <text evidence="8">The sequence shown here is derived from an EMBL/GenBank/DDBJ whole genome shotgun (WGS) entry which is preliminary data.</text>
</comment>
<dbReference type="Proteomes" id="UP000275281">
    <property type="component" value="Unassembled WGS sequence"/>
</dbReference>
<dbReference type="PANTHER" id="PTHR11735:SF11">
    <property type="entry name" value="TRNA THREONYLCARBAMOYLADENOSINE BIOSYNTHESIS PROTEIN TSAB"/>
    <property type="match status" value="1"/>
</dbReference>
<keyword evidence="8" id="KW-0808">Transferase</keyword>
<evidence type="ECO:0000256" key="1">
    <source>
        <dbReference type="ARBA" id="ARBA00004496"/>
    </source>
</evidence>
<dbReference type="GO" id="GO:0002949">
    <property type="term" value="P:tRNA threonylcarbamoyladenosine modification"/>
    <property type="evidence" value="ECO:0007669"/>
    <property type="project" value="InterPro"/>
</dbReference>
<name>A0A3N5Y946_9ALTE</name>
<dbReference type="NCBIfam" id="TIGR03725">
    <property type="entry name" value="T6A_YeaZ"/>
    <property type="match status" value="1"/>
</dbReference>
<dbReference type="OrthoDB" id="9809995at2"/>
<evidence type="ECO:0000313" key="8">
    <source>
        <dbReference type="EMBL" id="RPJ65075.1"/>
    </source>
</evidence>
<evidence type="ECO:0000313" key="9">
    <source>
        <dbReference type="Proteomes" id="UP000275281"/>
    </source>
</evidence>
<dbReference type="Pfam" id="PF00814">
    <property type="entry name" value="TsaD"/>
    <property type="match status" value="1"/>
</dbReference>
<evidence type="ECO:0000256" key="6">
    <source>
        <dbReference type="ARBA" id="ARBA00032446"/>
    </source>
</evidence>
<dbReference type="InterPro" id="IPR043129">
    <property type="entry name" value="ATPase_NBD"/>
</dbReference>
<dbReference type="GO" id="GO:0005829">
    <property type="term" value="C:cytosol"/>
    <property type="evidence" value="ECO:0007669"/>
    <property type="project" value="TreeGrafter"/>
</dbReference>
<feature type="domain" description="Gcp-like" evidence="7">
    <location>
        <begin position="31"/>
        <end position="148"/>
    </location>
</feature>
<dbReference type="SUPFAM" id="SSF53067">
    <property type="entry name" value="Actin-like ATPase domain"/>
    <property type="match status" value="2"/>
</dbReference>
<evidence type="ECO:0000256" key="4">
    <source>
        <dbReference type="ARBA" id="ARBA00022490"/>
    </source>
</evidence>
<dbReference type="InterPro" id="IPR022496">
    <property type="entry name" value="T6A_TsaB"/>
</dbReference>
<evidence type="ECO:0000256" key="5">
    <source>
        <dbReference type="ARBA" id="ARBA00022694"/>
    </source>
</evidence>
<dbReference type="AlphaFoldDB" id="A0A3N5Y946"/>
<dbReference type="FunFam" id="3.30.420.40:FF:000097">
    <property type="entry name" value="tRNA threonylcarbamoyladenosine biosynthesis protein TsaB"/>
    <property type="match status" value="1"/>
</dbReference>
<dbReference type="PANTHER" id="PTHR11735">
    <property type="entry name" value="TRNA N6-ADENOSINE THREONYLCARBAMOYLTRANSFERASE"/>
    <property type="match status" value="1"/>
</dbReference>
<dbReference type="RefSeq" id="WP_124029203.1">
    <property type="nucleotide sequence ID" value="NZ_JBHRSN010000013.1"/>
</dbReference>
<dbReference type="CDD" id="cd24032">
    <property type="entry name" value="ASKHA_NBD_TsaB"/>
    <property type="match status" value="1"/>
</dbReference>
<keyword evidence="9" id="KW-1185">Reference proteome</keyword>
<reference evidence="8 9" key="1">
    <citation type="submission" date="2018-11" db="EMBL/GenBank/DDBJ databases">
        <authorList>
            <person name="Ye M.-Q."/>
            <person name="Du Z.-J."/>
        </authorList>
    </citation>
    <scope>NUCLEOTIDE SEQUENCE [LARGE SCALE GENOMIC DNA]</scope>
    <source>
        <strain evidence="8 9">U0105</strain>
    </source>
</reference>
<accession>A0A3N5Y946</accession>
<keyword evidence="4" id="KW-0963">Cytoplasm</keyword>
<sequence>MTCVTLLAIDTATEACSAAISTENKDFTRWEVCPQQHSQKALPMVQDVMHDAGMTIDQVDVLVFGRGPGSFTGVRIATGLIQGLALGAEKPVVGVSTLAAMAQEAQGERIAVAIDARMGEVYYAEYIRCDGLVSMFSDECVIPPEVAIEKVTQFKPDGIAGSGWEAYPDLKNAVPDCNASPRFPSAQFMLPLARAEFEQTGGQAVQDIEPTYLRDKVTWKKLPGKE</sequence>
<comment type="similarity">
    <text evidence="2">Belongs to the KAE1 / TsaD family. TsaB subfamily.</text>
</comment>
<dbReference type="EMBL" id="RPOK01000006">
    <property type="protein sequence ID" value="RPJ65075.1"/>
    <property type="molecule type" value="Genomic_DNA"/>
</dbReference>
<evidence type="ECO:0000259" key="7">
    <source>
        <dbReference type="Pfam" id="PF00814"/>
    </source>
</evidence>
<protein>
    <recommendedName>
        <fullName evidence="3">tRNA threonylcarbamoyladenosine biosynthesis protein TsaB</fullName>
    </recommendedName>
    <alternativeName>
        <fullName evidence="6">t(6)A37 threonylcarbamoyladenosine biosynthesis protein TsaB</fullName>
    </alternativeName>
</protein>
<dbReference type="Gene3D" id="3.30.420.40">
    <property type="match status" value="2"/>
</dbReference>
<evidence type="ECO:0000256" key="2">
    <source>
        <dbReference type="ARBA" id="ARBA00010493"/>
    </source>
</evidence>
<dbReference type="InterPro" id="IPR000905">
    <property type="entry name" value="Gcp-like_dom"/>
</dbReference>
<proteinExistence type="inferred from homology"/>
<comment type="subcellular location">
    <subcellularLocation>
        <location evidence="1">Cytoplasm</location>
    </subcellularLocation>
</comment>
<evidence type="ECO:0000256" key="3">
    <source>
        <dbReference type="ARBA" id="ARBA00019012"/>
    </source>
</evidence>
<organism evidence="8 9">
    <name type="scientific">Alteromonas sediminis</name>
    <dbReference type="NCBI Taxonomy" id="2259342"/>
    <lineage>
        <taxon>Bacteria</taxon>
        <taxon>Pseudomonadati</taxon>
        <taxon>Pseudomonadota</taxon>
        <taxon>Gammaproteobacteria</taxon>
        <taxon>Alteromonadales</taxon>
        <taxon>Alteromonadaceae</taxon>
        <taxon>Alteromonas/Salinimonas group</taxon>
        <taxon>Alteromonas</taxon>
    </lineage>
</organism>
<keyword evidence="5" id="KW-0819">tRNA processing</keyword>
<gene>
    <name evidence="8" type="primary">tsaB</name>
    <name evidence="8" type="ORF">DRW07_17320</name>
</gene>